<organism evidence="16 17">
    <name type="scientific">Dispira parvispora</name>
    <dbReference type="NCBI Taxonomy" id="1520584"/>
    <lineage>
        <taxon>Eukaryota</taxon>
        <taxon>Fungi</taxon>
        <taxon>Fungi incertae sedis</taxon>
        <taxon>Zoopagomycota</taxon>
        <taxon>Kickxellomycotina</taxon>
        <taxon>Dimargaritomycetes</taxon>
        <taxon>Dimargaritales</taxon>
        <taxon>Dimargaritaceae</taxon>
        <taxon>Dispira</taxon>
    </lineage>
</organism>
<sequence length="532" mass="61051">MGCTRGYTRLGQDAKPRTCYYLTFLGLVIAVLGVVYLYSALVSSGQHSNPAEAQAHSSTFGFPWPQPRLLPFGSKSPYPHQLRNQTFTQEPSPPPIGLSESSEQCRLVQVQMVIRHGSRNPNQGTYDDFTAVLDKLRKHWKNSDSRPDPRVAWLLSYQPHYRTGLSSLTAIGRKDLHRLANRVYHRYKDFWDSLYPVTNSGLVADTRNLVLWHTSSSDYNRTIESMYTFMGELFQEIERSSEVIPSLDEGYQVDIVPRDMDRLLNPHYGCDAWRDISRGPTGKAHIYAERKHLERRHFPAIMSRLKSLLGYSKLTPTDVYTLYKMCAFDNANHPERRQTPCILFEGQEEELAILEYWGEFRYYQQYGYGAIRPFARRLSCVLMESILEEMDQCSTPDLPPLDGRKSCQRGRFWFGHSATIAFLSNYLGLDMDEQGDMSGDVPLDHIRNRTFQSSRMVPFSANIAFELYQCSTNDPSAPKSRYQIRVMRNEEPVVPNHTACDQVTGICQLDQMRWDSSGAQQCDLPKVCHLAT</sequence>
<evidence type="ECO:0000256" key="7">
    <source>
        <dbReference type="ARBA" id="ARBA00022801"/>
    </source>
</evidence>
<evidence type="ECO:0000256" key="3">
    <source>
        <dbReference type="ARBA" id="ARBA00012976"/>
    </source>
</evidence>
<dbReference type="EMBL" id="JANBPY010000001">
    <property type="protein sequence ID" value="KAJ1970298.1"/>
    <property type="molecule type" value="Genomic_DNA"/>
</dbReference>
<dbReference type="PROSITE" id="PS00616">
    <property type="entry name" value="HIS_ACID_PHOSPHAT_1"/>
    <property type="match status" value="1"/>
</dbReference>
<dbReference type="GO" id="GO:0003993">
    <property type="term" value="F:acid phosphatase activity"/>
    <property type="evidence" value="ECO:0007669"/>
    <property type="project" value="TreeGrafter"/>
</dbReference>
<dbReference type="Proteomes" id="UP001150925">
    <property type="component" value="Unassembled WGS sequence"/>
</dbReference>
<dbReference type="InterPro" id="IPR033379">
    <property type="entry name" value="Acid_Pase_AS"/>
</dbReference>
<reference evidence="16" key="1">
    <citation type="submission" date="2022-07" db="EMBL/GenBank/DDBJ databases">
        <title>Phylogenomic reconstructions and comparative analyses of Kickxellomycotina fungi.</title>
        <authorList>
            <person name="Reynolds N.K."/>
            <person name="Stajich J.E."/>
            <person name="Barry K."/>
            <person name="Grigoriev I.V."/>
            <person name="Crous P."/>
            <person name="Smith M.E."/>
        </authorList>
    </citation>
    <scope>NUCLEOTIDE SEQUENCE</scope>
    <source>
        <strain evidence="16">RSA 1196</strain>
    </source>
</reference>
<proteinExistence type="inferred from homology"/>
<evidence type="ECO:0000313" key="16">
    <source>
        <dbReference type="EMBL" id="KAJ1970298.1"/>
    </source>
</evidence>
<evidence type="ECO:0000256" key="2">
    <source>
        <dbReference type="ARBA" id="ARBA00008422"/>
    </source>
</evidence>
<dbReference type="InterPro" id="IPR000560">
    <property type="entry name" value="His_Pase_clade-2"/>
</dbReference>
<gene>
    <name evidence="16" type="ORF">IWQ62_000025</name>
</gene>
<feature type="region of interest" description="Disordered" evidence="14">
    <location>
        <begin position="80"/>
        <end position="100"/>
    </location>
</feature>
<evidence type="ECO:0000313" key="17">
    <source>
        <dbReference type="Proteomes" id="UP001150925"/>
    </source>
</evidence>
<dbReference type="InterPro" id="IPR029033">
    <property type="entry name" value="His_PPase_superfam"/>
</dbReference>
<dbReference type="EC" id="3.1.3.62" evidence="4"/>
<comment type="subcellular location">
    <subcellularLocation>
        <location evidence="1">Membrane</location>
    </subcellularLocation>
</comment>
<keyword evidence="8 15" id="KW-0472">Membrane</keyword>
<evidence type="ECO:0000256" key="6">
    <source>
        <dbReference type="ARBA" id="ARBA00022729"/>
    </source>
</evidence>
<comment type="catalytic activity">
    <reaction evidence="10">
        <text>1D-myo-inositol 1,2,5,6-tetrakisphosphate + H2O = 1D-myo-inositol 1,2,6-trisphosphate + phosphate</text>
        <dbReference type="Rhea" id="RHEA:77119"/>
        <dbReference type="ChEBI" id="CHEBI:15377"/>
        <dbReference type="ChEBI" id="CHEBI:43474"/>
        <dbReference type="ChEBI" id="CHEBI:195535"/>
        <dbReference type="ChEBI" id="CHEBI:195537"/>
        <dbReference type="EC" id="3.1.3.62"/>
    </reaction>
    <physiologicalReaction direction="left-to-right" evidence="10">
        <dbReference type="Rhea" id="RHEA:77120"/>
    </physiologicalReaction>
</comment>
<dbReference type="Gene3D" id="3.40.50.1240">
    <property type="entry name" value="Phosphoglycerate mutase-like"/>
    <property type="match status" value="1"/>
</dbReference>
<comment type="caution">
    <text evidence="16">The sequence shown here is derived from an EMBL/GenBank/DDBJ whole genome shotgun (WGS) entry which is preliminary data.</text>
</comment>
<dbReference type="GO" id="GO:0052745">
    <property type="term" value="F:inositol phosphate phosphatase activity"/>
    <property type="evidence" value="ECO:0007669"/>
    <property type="project" value="TreeGrafter"/>
</dbReference>
<dbReference type="PANTHER" id="PTHR20963">
    <property type="entry name" value="MULTIPLE INOSITOL POLYPHOSPHATE PHOSPHATASE-RELATED"/>
    <property type="match status" value="1"/>
</dbReference>
<evidence type="ECO:0000256" key="12">
    <source>
        <dbReference type="ARBA" id="ARBA00043691"/>
    </source>
</evidence>
<dbReference type="SUPFAM" id="SSF53254">
    <property type="entry name" value="Phosphoglycerate mutase-like"/>
    <property type="match status" value="1"/>
</dbReference>
<dbReference type="GO" id="GO:0016020">
    <property type="term" value="C:membrane"/>
    <property type="evidence" value="ECO:0007669"/>
    <property type="project" value="UniProtKB-SubCell"/>
</dbReference>
<evidence type="ECO:0000256" key="8">
    <source>
        <dbReference type="ARBA" id="ARBA00023136"/>
    </source>
</evidence>
<dbReference type="AlphaFoldDB" id="A0A9W8B1K2"/>
<dbReference type="GO" id="GO:0034417">
    <property type="term" value="F:bisphosphoglycerate 3-phosphatase activity"/>
    <property type="evidence" value="ECO:0007669"/>
    <property type="project" value="UniProtKB-EC"/>
</dbReference>
<keyword evidence="7" id="KW-0378">Hydrolase</keyword>
<protein>
    <recommendedName>
        <fullName evidence="5">Multiple inositol polyphosphate phosphatase 1</fullName>
        <ecNumber evidence="4">3.1.3.62</ecNumber>
        <ecNumber evidence="3">3.1.3.80</ecNumber>
    </recommendedName>
    <alternativeName>
        <fullName evidence="9">2,3-bisphosphoglycerate 3-phosphatase</fullName>
    </alternativeName>
</protein>
<evidence type="ECO:0000256" key="14">
    <source>
        <dbReference type="SAM" id="MobiDB-lite"/>
    </source>
</evidence>
<keyword evidence="15" id="KW-0812">Transmembrane</keyword>
<accession>A0A9W8B1K2</accession>
<evidence type="ECO:0000256" key="11">
    <source>
        <dbReference type="ARBA" id="ARBA00043671"/>
    </source>
</evidence>
<evidence type="ECO:0000256" key="13">
    <source>
        <dbReference type="ARBA" id="ARBA00043832"/>
    </source>
</evidence>
<comment type="catalytic activity">
    <reaction evidence="12">
        <text>1D-myo-inositol hexakisphosphate + H2O = 1D-myo-inositol 1,2,4,5,6-pentakisphosphate + phosphate</text>
        <dbReference type="Rhea" id="RHEA:16989"/>
        <dbReference type="ChEBI" id="CHEBI:15377"/>
        <dbReference type="ChEBI" id="CHEBI:43474"/>
        <dbReference type="ChEBI" id="CHEBI:57798"/>
        <dbReference type="ChEBI" id="CHEBI:58130"/>
        <dbReference type="EC" id="3.1.3.62"/>
    </reaction>
    <physiologicalReaction direction="left-to-right" evidence="12">
        <dbReference type="Rhea" id="RHEA:16990"/>
    </physiologicalReaction>
</comment>
<comment type="similarity">
    <text evidence="2">Belongs to the histidine acid phosphatase family. MINPP1 subfamily.</text>
</comment>
<feature type="transmembrane region" description="Helical" evidence="15">
    <location>
        <begin position="20"/>
        <end position="41"/>
    </location>
</feature>
<evidence type="ECO:0000256" key="4">
    <source>
        <dbReference type="ARBA" id="ARBA00013040"/>
    </source>
</evidence>
<evidence type="ECO:0000256" key="1">
    <source>
        <dbReference type="ARBA" id="ARBA00004370"/>
    </source>
</evidence>
<dbReference type="EC" id="3.1.3.80" evidence="3"/>
<name>A0A9W8B1K2_9FUNG</name>
<comment type="catalytic activity">
    <reaction evidence="13">
        <text>(2R)-2,3-bisphosphoglycerate + H2O = (2R)-2-phosphoglycerate + phosphate</text>
        <dbReference type="Rhea" id="RHEA:27381"/>
        <dbReference type="ChEBI" id="CHEBI:15377"/>
        <dbReference type="ChEBI" id="CHEBI:43474"/>
        <dbReference type="ChEBI" id="CHEBI:58248"/>
        <dbReference type="ChEBI" id="CHEBI:58289"/>
        <dbReference type="EC" id="3.1.3.80"/>
    </reaction>
    <physiologicalReaction direction="left-to-right" evidence="13">
        <dbReference type="Rhea" id="RHEA:27382"/>
    </physiologicalReaction>
</comment>
<evidence type="ECO:0000256" key="15">
    <source>
        <dbReference type="SAM" id="Phobius"/>
    </source>
</evidence>
<evidence type="ECO:0000256" key="5">
    <source>
        <dbReference type="ARBA" id="ARBA00018097"/>
    </source>
</evidence>
<evidence type="ECO:0000256" key="10">
    <source>
        <dbReference type="ARBA" id="ARBA00043668"/>
    </source>
</evidence>
<keyword evidence="17" id="KW-1185">Reference proteome</keyword>
<dbReference type="PANTHER" id="PTHR20963:SF8">
    <property type="entry name" value="MULTIPLE INOSITOL POLYPHOSPHATE PHOSPHATASE 1"/>
    <property type="match status" value="1"/>
</dbReference>
<keyword evidence="6" id="KW-0732">Signal</keyword>
<comment type="catalytic activity">
    <reaction evidence="11">
        <text>1D-myo-inositol 1,2,4,5,6-pentakisphosphate + H2O = 1D-myo-inositol 1,2,5,6-tetrakisphosphate + phosphate</text>
        <dbReference type="Rhea" id="RHEA:77115"/>
        <dbReference type="ChEBI" id="CHEBI:15377"/>
        <dbReference type="ChEBI" id="CHEBI:43474"/>
        <dbReference type="ChEBI" id="CHEBI:57798"/>
        <dbReference type="ChEBI" id="CHEBI:195535"/>
        <dbReference type="EC" id="3.1.3.62"/>
    </reaction>
    <physiologicalReaction direction="left-to-right" evidence="11">
        <dbReference type="Rhea" id="RHEA:77116"/>
    </physiologicalReaction>
</comment>
<keyword evidence="15" id="KW-1133">Transmembrane helix</keyword>
<dbReference type="Pfam" id="PF00328">
    <property type="entry name" value="His_Phos_2"/>
    <property type="match status" value="1"/>
</dbReference>
<dbReference type="OrthoDB" id="6509975at2759"/>
<evidence type="ECO:0000256" key="9">
    <source>
        <dbReference type="ARBA" id="ARBA00031642"/>
    </source>
</evidence>
<dbReference type="CDD" id="cd07061">
    <property type="entry name" value="HP_HAP_like"/>
    <property type="match status" value="1"/>
</dbReference>